<keyword evidence="4" id="KW-1185">Reference proteome</keyword>
<accession>A0ABX4TRA7</accession>
<evidence type="ECO:0000256" key="2">
    <source>
        <dbReference type="SAM" id="SignalP"/>
    </source>
</evidence>
<dbReference type="Proteomes" id="UP001190825">
    <property type="component" value="Unassembled WGS sequence"/>
</dbReference>
<dbReference type="RefSeq" id="WP_101777131.1">
    <property type="nucleotide sequence ID" value="NZ_NBUC01000041.1"/>
</dbReference>
<organism evidence="3 4">
    <name type="scientific">Sinorhizobium medicae</name>
    <dbReference type="NCBI Taxonomy" id="110321"/>
    <lineage>
        <taxon>Bacteria</taxon>
        <taxon>Pseudomonadati</taxon>
        <taxon>Pseudomonadota</taxon>
        <taxon>Alphaproteobacteria</taxon>
        <taxon>Hyphomicrobiales</taxon>
        <taxon>Rhizobiaceae</taxon>
        <taxon>Sinorhizobium/Ensifer group</taxon>
        <taxon>Sinorhizobium</taxon>
    </lineage>
</organism>
<keyword evidence="2" id="KW-0732">Signal</keyword>
<evidence type="ECO:0000313" key="4">
    <source>
        <dbReference type="Proteomes" id="UP001190825"/>
    </source>
</evidence>
<sequence length="224" mass="25306">MGSGLFWSLVLAAAAAAVYFFQKANTSSALTQQSPTISPSSEWELSENGNPTQIYKGKRITVFEADSGWKYCIAHPEDRREPYFSEAYETLDIAQSEAIRHMERLPSLHRSLPEQRRELRRQKEDGERSAFLSGEPHVIASLSSAAESATDLSELRRVERKTETRRRYIDRVADSVEVYGSVEEIERAQELTRKVSALADRIQIRVAEFKAKGKKPPGSKIQDS</sequence>
<comment type="caution">
    <text evidence="3">The sequence shown here is derived from an EMBL/GenBank/DDBJ whole genome shotgun (WGS) entry which is preliminary data.</text>
</comment>
<feature type="chain" id="PRO_5047545092" evidence="2">
    <location>
        <begin position="25"/>
        <end position="224"/>
    </location>
</feature>
<feature type="region of interest" description="Disordered" evidence="1">
    <location>
        <begin position="30"/>
        <end position="49"/>
    </location>
</feature>
<reference evidence="3 4" key="1">
    <citation type="journal article" date="2018" name="FEMS Microbiol. Ecol.">
        <title>Co-invading symbiotic mutualists of Medicago polymorpha retain high ancestral diversity and contain diverse accessory genomes.</title>
        <authorList>
            <person name="Porter S.S."/>
            <person name="Faber-Hammond J.J."/>
            <person name="Friesen M.L."/>
        </authorList>
    </citation>
    <scope>NUCLEOTIDE SEQUENCE [LARGE SCALE GENOMIC DNA]</scope>
    <source>
        <strain evidence="3 4">Str16</strain>
    </source>
</reference>
<name>A0ABX4TRA7_9HYPH</name>
<evidence type="ECO:0000313" key="3">
    <source>
        <dbReference type="EMBL" id="PLU07475.1"/>
    </source>
</evidence>
<feature type="signal peptide" evidence="2">
    <location>
        <begin position="1"/>
        <end position="24"/>
    </location>
</feature>
<feature type="compositionally biased region" description="Basic and acidic residues" evidence="1">
    <location>
        <begin position="110"/>
        <end position="128"/>
    </location>
</feature>
<gene>
    <name evidence="3" type="ORF">BMJ33_04645</name>
</gene>
<dbReference type="EMBL" id="NBUC01000041">
    <property type="protein sequence ID" value="PLU07475.1"/>
    <property type="molecule type" value="Genomic_DNA"/>
</dbReference>
<protein>
    <submittedName>
        <fullName evidence="3">Uncharacterized protein</fullName>
    </submittedName>
</protein>
<evidence type="ECO:0000256" key="1">
    <source>
        <dbReference type="SAM" id="MobiDB-lite"/>
    </source>
</evidence>
<feature type="region of interest" description="Disordered" evidence="1">
    <location>
        <begin position="110"/>
        <end position="134"/>
    </location>
</feature>
<proteinExistence type="predicted"/>